<accession>A0A834BJB5</accession>
<dbReference type="InterPro" id="IPR028258">
    <property type="entry name" value="Sec3-PIP2_bind"/>
</dbReference>
<dbReference type="Pfam" id="PF15277">
    <property type="entry name" value="Sec3-PIP2_bind"/>
    <property type="match status" value="1"/>
</dbReference>
<protein>
    <submittedName>
        <fullName evidence="3">Syntaxin-binding protein 6</fullName>
    </submittedName>
</protein>
<evidence type="ECO:0000259" key="2">
    <source>
        <dbReference type="SMART" id="SM01313"/>
    </source>
</evidence>
<evidence type="ECO:0000313" key="4">
    <source>
        <dbReference type="Proteomes" id="UP000646548"/>
    </source>
</evidence>
<dbReference type="EMBL" id="WKFB01001212">
    <property type="protein sequence ID" value="KAF6714727.1"/>
    <property type="molecule type" value="Genomic_DNA"/>
</dbReference>
<gene>
    <name evidence="3" type="ORF">FQA47_005088</name>
</gene>
<evidence type="ECO:0000256" key="1">
    <source>
        <dbReference type="SAM" id="MobiDB-lite"/>
    </source>
</evidence>
<evidence type="ECO:0000313" key="3">
    <source>
        <dbReference type="EMBL" id="KAF6714727.1"/>
    </source>
</evidence>
<reference evidence="3" key="1">
    <citation type="journal article" name="BMC Genomics">
        <title>Long-read sequencing and de novo genome assembly of marine medaka (Oryzias melastigma).</title>
        <authorList>
            <person name="Liang P."/>
            <person name="Saqib H.S.A."/>
            <person name="Ni X."/>
            <person name="Shen Y."/>
        </authorList>
    </citation>
    <scope>NUCLEOTIDE SEQUENCE</scope>
    <source>
        <strain evidence="3">Bigg-433</strain>
    </source>
</reference>
<dbReference type="Gene3D" id="1.20.5.110">
    <property type="match status" value="1"/>
</dbReference>
<dbReference type="Gene3D" id="2.30.29.90">
    <property type="match status" value="1"/>
</dbReference>
<dbReference type="AlphaFoldDB" id="A0A834BJB5"/>
<feature type="region of interest" description="Disordered" evidence="1">
    <location>
        <begin position="233"/>
        <end position="253"/>
    </location>
</feature>
<dbReference type="SMART" id="SM01313">
    <property type="entry name" value="Sec3-PIP2_bind"/>
    <property type="match status" value="1"/>
</dbReference>
<feature type="domain" description="Exocyst complex component Sec3 PIP2-binding N-terminal" evidence="2">
    <location>
        <begin position="53"/>
        <end position="145"/>
    </location>
</feature>
<comment type="caution">
    <text evidence="3">The sequence shown here is derived from an EMBL/GenBank/DDBJ whole genome shotgun (WGS) entry which is preliminary data.</text>
</comment>
<dbReference type="FunFam" id="2.30.29.90:FF:000002">
    <property type="entry name" value="syntaxin-binding protein 6"/>
    <property type="match status" value="1"/>
</dbReference>
<feature type="region of interest" description="Disordered" evidence="1">
    <location>
        <begin position="292"/>
        <end position="313"/>
    </location>
</feature>
<proteinExistence type="predicted"/>
<dbReference type="Proteomes" id="UP000646548">
    <property type="component" value="Unassembled WGS sequence"/>
</dbReference>
<name>A0A834BJB5_ORYME</name>
<sequence>MEKRTRAGFRTTMNVDSEINKQLFLPQNERLLVALEVQRRQKKRRSFLPTSSREEYTTFICVSVTNTSPHQLLITKVKQFSGSPSFTRRSQWTVEQLKQVNGINPNKDTPEFDLVFDNAVDQWVASSSPEKCIFIQVLYRACQTHWESKAGSLVNLRKLKASQQKTPNQIEPTGVPKEPAAPRTLQVRRKSIAPPRKTEFINCQSKLTRDASSMNLVIYRCKAFLSRVRKLMVARRKGPPRPDKGQTGSRGAQRTMGNVVHRMTVALGERGGRLTRAEDRTVKLMQKAQQLADTAHKEQSGGGWGVMDESGRSPSSITCSLAFVRRIDNLKASKKLKATEPVSSLQHISASLCPSVSPSLTLTEKLVSFVRRAVPLPSSSVRLSECFPSDRRMDEDSERLAGRWSCSAGPRSRIKVTHVAADFSPDISVATFVKLV</sequence>
<organism evidence="3 4">
    <name type="scientific">Oryzias melastigma</name>
    <name type="common">Marine medaka</name>
    <dbReference type="NCBI Taxonomy" id="30732"/>
    <lineage>
        <taxon>Eukaryota</taxon>
        <taxon>Metazoa</taxon>
        <taxon>Chordata</taxon>
        <taxon>Craniata</taxon>
        <taxon>Vertebrata</taxon>
        <taxon>Euteleostomi</taxon>
        <taxon>Actinopterygii</taxon>
        <taxon>Neopterygii</taxon>
        <taxon>Teleostei</taxon>
        <taxon>Neoteleostei</taxon>
        <taxon>Acanthomorphata</taxon>
        <taxon>Ovalentaria</taxon>
        <taxon>Atherinomorphae</taxon>
        <taxon>Beloniformes</taxon>
        <taxon>Adrianichthyidae</taxon>
        <taxon>Oryziinae</taxon>
        <taxon>Oryzias</taxon>
    </lineage>
</organism>